<dbReference type="EMBL" id="ML179346">
    <property type="protein sequence ID" value="THU90094.1"/>
    <property type="molecule type" value="Genomic_DNA"/>
</dbReference>
<name>A0A4S8LLL5_DENBC</name>
<feature type="region of interest" description="Disordered" evidence="1">
    <location>
        <begin position="153"/>
        <end position="173"/>
    </location>
</feature>
<dbReference type="AlphaFoldDB" id="A0A4S8LLL5"/>
<evidence type="ECO:0000313" key="3">
    <source>
        <dbReference type="Proteomes" id="UP000297245"/>
    </source>
</evidence>
<dbReference type="Proteomes" id="UP000297245">
    <property type="component" value="Unassembled WGS sequence"/>
</dbReference>
<evidence type="ECO:0000313" key="2">
    <source>
        <dbReference type="EMBL" id="THU90094.1"/>
    </source>
</evidence>
<keyword evidence="3" id="KW-1185">Reference proteome</keyword>
<reference evidence="2 3" key="1">
    <citation type="journal article" date="2019" name="Nat. Ecol. Evol.">
        <title>Megaphylogeny resolves global patterns of mushroom evolution.</title>
        <authorList>
            <person name="Varga T."/>
            <person name="Krizsan K."/>
            <person name="Foldi C."/>
            <person name="Dima B."/>
            <person name="Sanchez-Garcia M."/>
            <person name="Sanchez-Ramirez S."/>
            <person name="Szollosi G.J."/>
            <person name="Szarkandi J.G."/>
            <person name="Papp V."/>
            <person name="Albert L."/>
            <person name="Andreopoulos W."/>
            <person name="Angelini C."/>
            <person name="Antonin V."/>
            <person name="Barry K.W."/>
            <person name="Bougher N.L."/>
            <person name="Buchanan P."/>
            <person name="Buyck B."/>
            <person name="Bense V."/>
            <person name="Catcheside P."/>
            <person name="Chovatia M."/>
            <person name="Cooper J."/>
            <person name="Damon W."/>
            <person name="Desjardin D."/>
            <person name="Finy P."/>
            <person name="Geml J."/>
            <person name="Haridas S."/>
            <person name="Hughes K."/>
            <person name="Justo A."/>
            <person name="Karasinski D."/>
            <person name="Kautmanova I."/>
            <person name="Kiss B."/>
            <person name="Kocsube S."/>
            <person name="Kotiranta H."/>
            <person name="LaButti K.M."/>
            <person name="Lechner B.E."/>
            <person name="Liimatainen K."/>
            <person name="Lipzen A."/>
            <person name="Lukacs Z."/>
            <person name="Mihaltcheva S."/>
            <person name="Morgado L.N."/>
            <person name="Niskanen T."/>
            <person name="Noordeloos M.E."/>
            <person name="Ohm R.A."/>
            <person name="Ortiz-Santana B."/>
            <person name="Ovrebo C."/>
            <person name="Racz N."/>
            <person name="Riley R."/>
            <person name="Savchenko A."/>
            <person name="Shiryaev A."/>
            <person name="Soop K."/>
            <person name="Spirin V."/>
            <person name="Szebenyi C."/>
            <person name="Tomsovsky M."/>
            <person name="Tulloss R.E."/>
            <person name="Uehling J."/>
            <person name="Grigoriev I.V."/>
            <person name="Vagvolgyi C."/>
            <person name="Papp T."/>
            <person name="Martin F.M."/>
            <person name="Miettinen O."/>
            <person name="Hibbett D.S."/>
            <person name="Nagy L.G."/>
        </authorList>
    </citation>
    <scope>NUCLEOTIDE SEQUENCE [LARGE SCALE GENOMIC DNA]</scope>
    <source>
        <strain evidence="2 3">CBS 962.96</strain>
    </source>
</reference>
<organism evidence="2 3">
    <name type="scientific">Dendrothele bispora (strain CBS 962.96)</name>
    <dbReference type="NCBI Taxonomy" id="1314807"/>
    <lineage>
        <taxon>Eukaryota</taxon>
        <taxon>Fungi</taxon>
        <taxon>Dikarya</taxon>
        <taxon>Basidiomycota</taxon>
        <taxon>Agaricomycotina</taxon>
        <taxon>Agaricomycetes</taxon>
        <taxon>Agaricomycetidae</taxon>
        <taxon>Agaricales</taxon>
        <taxon>Agaricales incertae sedis</taxon>
        <taxon>Dendrothele</taxon>
    </lineage>
</organism>
<accession>A0A4S8LLL5</accession>
<sequence length="173" mass="20560">MADNYEFPSTPNELQSEVDQYLWETAVPEREVTSLWEWLESGEDPMNLWYENKNHYITLQKLINESDRVELQRFELPIPPRGRTEGKEWLYRELSQLFSWGEQISHKYLDALRAVFLVRDDIREYLMWNSPPVHFDAFPPNLDELAWAAEQASRTRDGSLPRPTFPGLEVETR</sequence>
<evidence type="ECO:0000256" key="1">
    <source>
        <dbReference type="SAM" id="MobiDB-lite"/>
    </source>
</evidence>
<gene>
    <name evidence="2" type="ORF">K435DRAFT_864643</name>
</gene>
<proteinExistence type="predicted"/>
<protein>
    <submittedName>
        <fullName evidence="2">Uncharacterized protein</fullName>
    </submittedName>
</protein>